<keyword evidence="6" id="KW-0408">Iron</keyword>
<dbReference type="AlphaFoldDB" id="E3QYF9"/>
<evidence type="ECO:0000256" key="4">
    <source>
        <dbReference type="ARBA" id="ARBA00022723"/>
    </source>
</evidence>
<evidence type="ECO:0000256" key="7">
    <source>
        <dbReference type="ARBA" id="ARBA00023033"/>
    </source>
</evidence>
<dbReference type="RefSeq" id="XP_008099917.1">
    <property type="nucleotide sequence ID" value="XM_008101726.1"/>
</dbReference>
<evidence type="ECO:0008006" key="10">
    <source>
        <dbReference type="Google" id="ProtNLM"/>
    </source>
</evidence>
<dbReference type="EMBL" id="GG697402">
    <property type="protein sequence ID" value="EFQ35897.1"/>
    <property type="molecule type" value="Genomic_DNA"/>
</dbReference>
<dbReference type="InterPro" id="IPR050364">
    <property type="entry name" value="Cytochrome_P450_fung"/>
</dbReference>
<dbReference type="GO" id="GO:0005506">
    <property type="term" value="F:iron ion binding"/>
    <property type="evidence" value="ECO:0007669"/>
    <property type="project" value="InterPro"/>
</dbReference>
<dbReference type="SUPFAM" id="SSF48264">
    <property type="entry name" value="Cytochrome P450"/>
    <property type="match status" value="1"/>
</dbReference>
<keyword evidence="3" id="KW-0349">Heme</keyword>
<proteinExistence type="inferred from homology"/>
<name>E3QYF9_COLGM</name>
<dbReference type="OrthoDB" id="2789670at2759"/>
<accession>E3QYF9</accession>
<dbReference type="InterPro" id="IPR036396">
    <property type="entry name" value="Cyt_P450_sf"/>
</dbReference>
<keyword evidence="5" id="KW-0560">Oxidoreductase</keyword>
<comment type="similarity">
    <text evidence="2">Belongs to the cytochrome P450 family.</text>
</comment>
<dbReference type="STRING" id="645133.E3QYF9"/>
<evidence type="ECO:0000256" key="1">
    <source>
        <dbReference type="ARBA" id="ARBA00001971"/>
    </source>
</evidence>
<keyword evidence="4" id="KW-0479">Metal-binding</keyword>
<evidence type="ECO:0000256" key="3">
    <source>
        <dbReference type="ARBA" id="ARBA00022617"/>
    </source>
</evidence>
<reference evidence="9" key="1">
    <citation type="journal article" date="2012" name="Nat. Genet.">
        <title>Lifestyle transitions in plant pathogenic Colletotrichum fungi deciphered by genome and transcriptome analyses.</title>
        <authorList>
            <person name="O'Connell R.J."/>
            <person name="Thon M.R."/>
            <person name="Hacquard S."/>
            <person name="Amyotte S.G."/>
            <person name="Kleemann J."/>
            <person name="Torres M.F."/>
            <person name="Damm U."/>
            <person name="Buiate E.A."/>
            <person name="Epstein L."/>
            <person name="Alkan N."/>
            <person name="Altmueller J."/>
            <person name="Alvarado-Balderrama L."/>
            <person name="Bauser C.A."/>
            <person name="Becker C."/>
            <person name="Birren B.W."/>
            <person name="Chen Z."/>
            <person name="Choi J."/>
            <person name="Crouch J.A."/>
            <person name="Duvick J.P."/>
            <person name="Farman M.A."/>
            <person name="Gan P."/>
            <person name="Heiman D."/>
            <person name="Henrissat B."/>
            <person name="Howard R.J."/>
            <person name="Kabbage M."/>
            <person name="Koch C."/>
            <person name="Kracher B."/>
            <person name="Kubo Y."/>
            <person name="Law A.D."/>
            <person name="Lebrun M.-H."/>
            <person name="Lee Y.-H."/>
            <person name="Miyara I."/>
            <person name="Moore N."/>
            <person name="Neumann U."/>
            <person name="Nordstroem K."/>
            <person name="Panaccione D.G."/>
            <person name="Panstruga R."/>
            <person name="Place M."/>
            <person name="Proctor R.H."/>
            <person name="Prusky D."/>
            <person name="Rech G."/>
            <person name="Reinhardt R."/>
            <person name="Rollins J.A."/>
            <person name="Rounsley S."/>
            <person name="Schardl C.L."/>
            <person name="Schwartz D.C."/>
            <person name="Shenoy N."/>
            <person name="Shirasu K."/>
            <person name="Sikhakolli U.R."/>
            <person name="Stueber K."/>
            <person name="Sukno S.A."/>
            <person name="Sweigard J.A."/>
            <person name="Takano Y."/>
            <person name="Takahara H."/>
            <person name="Trail F."/>
            <person name="van der Does H.C."/>
            <person name="Voll L.M."/>
            <person name="Will I."/>
            <person name="Young S."/>
            <person name="Zeng Q."/>
            <person name="Zhang J."/>
            <person name="Zhou S."/>
            <person name="Dickman M.B."/>
            <person name="Schulze-Lefert P."/>
            <person name="Ver Loren van Themaat E."/>
            <person name="Ma L.-J."/>
            <person name="Vaillancourt L.J."/>
        </authorList>
    </citation>
    <scope>NUCLEOTIDE SEQUENCE [LARGE SCALE GENOMIC DNA]</scope>
    <source>
        <strain evidence="9">M1.001 / M2 / FGSC 10212</strain>
    </source>
</reference>
<dbReference type="Pfam" id="PF00067">
    <property type="entry name" value="p450"/>
    <property type="match status" value="1"/>
</dbReference>
<dbReference type="GO" id="GO:0016705">
    <property type="term" value="F:oxidoreductase activity, acting on paired donors, with incorporation or reduction of molecular oxygen"/>
    <property type="evidence" value="ECO:0007669"/>
    <property type="project" value="InterPro"/>
</dbReference>
<dbReference type="GO" id="GO:0020037">
    <property type="term" value="F:heme binding"/>
    <property type="evidence" value="ECO:0007669"/>
    <property type="project" value="InterPro"/>
</dbReference>
<dbReference type="PANTHER" id="PTHR46300">
    <property type="entry name" value="P450, PUTATIVE (EUROFUNG)-RELATED-RELATED"/>
    <property type="match status" value="1"/>
</dbReference>
<evidence type="ECO:0000256" key="5">
    <source>
        <dbReference type="ARBA" id="ARBA00023002"/>
    </source>
</evidence>
<gene>
    <name evidence="8" type="ORF">GLRG_11088</name>
</gene>
<evidence type="ECO:0000313" key="8">
    <source>
        <dbReference type="EMBL" id="EFQ35897.1"/>
    </source>
</evidence>
<comment type="cofactor">
    <cofactor evidence="1">
        <name>heme</name>
        <dbReference type="ChEBI" id="CHEBI:30413"/>
    </cofactor>
</comment>
<dbReference type="VEuPathDB" id="FungiDB:GLRG_11088"/>
<dbReference type="HOGENOM" id="CLU_001570_2_2_1"/>
<protein>
    <recommendedName>
        <fullName evidence="10">Cytochrome P450</fullName>
    </recommendedName>
</protein>
<sequence>MPTAFSMTRIANIRNPHQKSRRFRWRWILNVKSMFSMRLLPNGDGHYGTSLVVIFAIGKLSQARQNARRLPLPPGPKGLPLVGNLRDIPPQNTFAPYHWAKHKDLYGPISSLSILGDTIIIINDAQIAFDLFEKQSLKFSDRPLLEFTTVVGYVQSTGALQYNETLRAHRKQFSRARAHSSQFDKLQESEVAHFLLHLLDDPENLESHITKEVGSVILHIVYGYSAENFKEDPLLSVINRVMDQFARSAMPGAHLIDIFPILRCVPSWFPGTGWKKEVETYTKDLNESVERPYAFVEHQIAQGNNNESFLSRLMNHGKDTSEDKHTNKWVAASMYQGGSDTESPKHIYTVAAISGFYLAMTLYPDVQKRAQEEIDRVVGSERLPTMDDRNSLPYIDALVKEIIRWWPIGPMGLPHENTEEVAYRGYRIPKKSILMPNIWWFTHDPAVYKNPM</sequence>
<dbReference type="InterPro" id="IPR002401">
    <property type="entry name" value="Cyt_P450_E_grp-I"/>
</dbReference>
<dbReference type="PRINTS" id="PR00463">
    <property type="entry name" value="EP450I"/>
</dbReference>
<evidence type="ECO:0000256" key="6">
    <source>
        <dbReference type="ARBA" id="ARBA00023004"/>
    </source>
</evidence>
<dbReference type="GeneID" id="24416453"/>
<dbReference type="GO" id="GO:0004497">
    <property type="term" value="F:monooxygenase activity"/>
    <property type="evidence" value="ECO:0007669"/>
    <property type="project" value="UniProtKB-KW"/>
</dbReference>
<organism evidence="9">
    <name type="scientific">Colletotrichum graminicola (strain M1.001 / M2 / FGSC 10212)</name>
    <name type="common">Maize anthracnose fungus</name>
    <name type="synonym">Glomerella graminicola</name>
    <dbReference type="NCBI Taxonomy" id="645133"/>
    <lineage>
        <taxon>Eukaryota</taxon>
        <taxon>Fungi</taxon>
        <taxon>Dikarya</taxon>
        <taxon>Ascomycota</taxon>
        <taxon>Pezizomycotina</taxon>
        <taxon>Sordariomycetes</taxon>
        <taxon>Hypocreomycetidae</taxon>
        <taxon>Glomerellales</taxon>
        <taxon>Glomerellaceae</taxon>
        <taxon>Colletotrichum</taxon>
        <taxon>Colletotrichum graminicola species complex</taxon>
    </lineage>
</organism>
<evidence type="ECO:0000313" key="9">
    <source>
        <dbReference type="Proteomes" id="UP000008782"/>
    </source>
</evidence>
<dbReference type="PANTHER" id="PTHR46300:SF7">
    <property type="entry name" value="P450, PUTATIVE (EUROFUNG)-RELATED"/>
    <property type="match status" value="1"/>
</dbReference>
<dbReference type="CDD" id="cd11065">
    <property type="entry name" value="CYP64-like"/>
    <property type="match status" value="1"/>
</dbReference>
<keyword evidence="7" id="KW-0503">Monooxygenase</keyword>
<dbReference type="Gene3D" id="1.10.630.10">
    <property type="entry name" value="Cytochrome P450"/>
    <property type="match status" value="1"/>
</dbReference>
<dbReference type="eggNOG" id="KOG0156">
    <property type="taxonomic scope" value="Eukaryota"/>
</dbReference>
<dbReference type="Proteomes" id="UP000008782">
    <property type="component" value="Unassembled WGS sequence"/>
</dbReference>
<evidence type="ECO:0000256" key="2">
    <source>
        <dbReference type="ARBA" id="ARBA00010617"/>
    </source>
</evidence>
<dbReference type="InterPro" id="IPR001128">
    <property type="entry name" value="Cyt_P450"/>
</dbReference>
<keyword evidence="9" id="KW-1185">Reference proteome</keyword>